<dbReference type="AlphaFoldDB" id="A0A377GVY2"/>
<sequence>MKKILTLILVIVMGSMTFAIDSYIRVGAISGVASYNKEEKAFSHYAPVLGAEVTQGLLFADVGAGIAFNGKTGGSDIGTIPVYLVARITPIPIIFEPYLTLKYGTTLITDESVGNSNPEGKGYYGIGIGANFTSLQVEALYSNTKINGDNRGKDNLEQISLVFGYKLF</sequence>
<evidence type="ECO:0000313" key="2">
    <source>
        <dbReference type="Proteomes" id="UP000255328"/>
    </source>
</evidence>
<organism evidence="1 2">
    <name type="scientific">Fusobacterium necrogenes</name>
    <dbReference type="NCBI Taxonomy" id="858"/>
    <lineage>
        <taxon>Bacteria</taxon>
        <taxon>Fusobacteriati</taxon>
        <taxon>Fusobacteriota</taxon>
        <taxon>Fusobacteriia</taxon>
        <taxon>Fusobacteriales</taxon>
        <taxon>Fusobacteriaceae</taxon>
        <taxon>Fusobacterium</taxon>
    </lineage>
</organism>
<proteinExistence type="predicted"/>
<protein>
    <recommendedName>
        <fullName evidence="3">Outer membrane protein beta-barrel domain-containing protein</fullName>
    </recommendedName>
</protein>
<reference evidence="1 2" key="1">
    <citation type="submission" date="2018-06" db="EMBL/GenBank/DDBJ databases">
        <authorList>
            <consortium name="Pathogen Informatics"/>
            <person name="Doyle S."/>
        </authorList>
    </citation>
    <scope>NUCLEOTIDE SEQUENCE [LARGE SCALE GENOMIC DNA]</scope>
    <source>
        <strain evidence="1 2">NCTC10723</strain>
    </source>
</reference>
<evidence type="ECO:0008006" key="3">
    <source>
        <dbReference type="Google" id="ProtNLM"/>
    </source>
</evidence>
<dbReference type="Proteomes" id="UP000255328">
    <property type="component" value="Unassembled WGS sequence"/>
</dbReference>
<evidence type="ECO:0000313" key="1">
    <source>
        <dbReference type="EMBL" id="STO31157.1"/>
    </source>
</evidence>
<dbReference type="OrthoDB" id="87218at2"/>
<name>A0A377GVY2_9FUSO</name>
<accession>A0A377GVY2</accession>
<gene>
    <name evidence="1" type="ORF">NCTC10723_00597</name>
</gene>
<dbReference type="RefSeq" id="WP_115269209.1">
    <property type="nucleotide sequence ID" value="NZ_UGGU01000003.1"/>
</dbReference>
<dbReference type="EMBL" id="UGGU01000003">
    <property type="protein sequence ID" value="STO31157.1"/>
    <property type="molecule type" value="Genomic_DNA"/>
</dbReference>
<keyword evidence="2" id="KW-1185">Reference proteome</keyword>